<dbReference type="STRING" id="1814289.SAMN05216410_2217"/>
<evidence type="ECO:0000313" key="11">
    <source>
        <dbReference type="Proteomes" id="UP000199039"/>
    </source>
</evidence>
<dbReference type="Proteomes" id="UP000199039">
    <property type="component" value="Unassembled WGS sequence"/>
</dbReference>
<dbReference type="HAMAP" id="MF_01114">
    <property type="entry name" value="RecX"/>
    <property type="match status" value="1"/>
</dbReference>
<evidence type="ECO:0000256" key="2">
    <source>
        <dbReference type="ARBA" id="ARBA00009695"/>
    </source>
</evidence>
<gene>
    <name evidence="5" type="primary">recX</name>
    <name evidence="10" type="ORF">SAMN05216410_2217</name>
</gene>
<evidence type="ECO:0000313" key="10">
    <source>
        <dbReference type="EMBL" id="SDC70578.1"/>
    </source>
</evidence>
<dbReference type="RefSeq" id="WP_217629144.1">
    <property type="nucleotide sequence ID" value="NZ_FMYH01000003.1"/>
</dbReference>
<keyword evidence="4 5" id="KW-0963">Cytoplasm</keyword>
<evidence type="ECO:0000259" key="9">
    <source>
        <dbReference type="Pfam" id="PF21982"/>
    </source>
</evidence>
<evidence type="ECO:0000256" key="4">
    <source>
        <dbReference type="ARBA" id="ARBA00022490"/>
    </source>
</evidence>
<evidence type="ECO:0000256" key="3">
    <source>
        <dbReference type="ARBA" id="ARBA00018111"/>
    </source>
</evidence>
<dbReference type="PANTHER" id="PTHR33602:SF1">
    <property type="entry name" value="REGULATORY PROTEIN RECX FAMILY PROTEIN"/>
    <property type="match status" value="1"/>
</dbReference>
<protein>
    <recommendedName>
        <fullName evidence="3 5">Regulatory protein RecX</fullName>
    </recommendedName>
</protein>
<feature type="region of interest" description="Disordered" evidence="6">
    <location>
        <begin position="171"/>
        <end position="200"/>
    </location>
</feature>
<evidence type="ECO:0000256" key="1">
    <source>
        <dbReference type="ARBA" id="ARBA00004496"/>
    </source>
</evidence>
<evidence type="ECO:0000256" key="5">
    <source>
        <dbReference type="HAMAP-Rule" id="MF_01114"/>
    </source>
</evidence>
<dbReference type="PANTHER" id="PTHR33602">
    <property type="entry name" value="REGULATORY PROTEIN RECX FAMILY PROTEIN"/>
    <property type="match status" value="1"/>
</dbReference>
<reference evidence="10 11" key="1">
    <citation type="submission" date="2016-09" db="EMBL/GenBank/DDBJ databases">
        <authorList>
            <person name="Capua I."/>
            <person name="De Benedictis P."/>
            <person name="Joannis T."/>
            <person name="Lombin L.H."/>
            <person name="Cattoli G."/>
        </authorList>
    </citation>
    <scope>NUCLEOTIDE SEQUENCE [LARGE SCALE GENOMIC DNA]</scope>
    <source>
        <strain evidence="10 11">ISLP-3</strain>
    </source>
</reference>
<dbReference type="InterPro" id="IPR053924">
    <property type="entry name" value="RecX_HTH_2nd"/>
</dbReference>
<feature type="domain" description="RecX second three-helical" evidence="7">
    <location>
        <begin position="62"/>
        <end position="103"/>
    </location>
</feature>
<evidence type="ECO:0000256" key="6">
    <source>
        <dbReference type="SAM" id="MobiDB-lite"/>
    </source>
</evidence>
<dbReference type="Pfam" id="PF21981">
    <property type="entry name" value="RecX_HTH3"/>
    <property type="match status" value="1"/>
</dbReference>
<sequence length="200" mass="21521">MTPAPPSSPLEQEERARNLALRMLTAAPKSRAQVEERLAAKEVDEAIICRLLDRFEQVGLLDDAELAAMIVRTRFAEKKQSRRAIAQELSRKGIPVHIAAAALDQLDDDDESAAALEIARARLRRTQGLSPDTRIRRALGALGRKGYSSGVAMASIRAALAEEGAVEVDDDARFDAGHDAGRDADGESLGMDASTYDGGL</sequence>
<feature type="compositionally biased region" description="Basic and acidic residues" evidence="6">
    <location>
        <begin position="171"/>
        <end position="185"/>
    </location>
</feature>
<organism evidence="10 11">
    <name type="scientific">Sanguibacter gelidistatuariae</name>
    <dbReference type="NCBI Taxonomy" id="1814289"/>
    <lineage>
        <taxon>Bacteria</taxon>
        <taxon>Bacillati</taxon>
        <taxon>Actinomycetota</taxon>
        <taxon>Actinomycetes</taxon>
        <taxon>Micrococcales</taxon>
        <taxon>Sanguibacteraceae</taxon>
        <taxon>Sanguibacter</taxon>
    </lineage>
</organism>
<dbReference type="EMBL" id="FMYH01000003">
    <property type="protein sequence ID" value="SDC70578.1"/>
    <property type="molecule type" value="Genomic_DNA"/>
</dbReference>
<proteinExistence type="inferred from homology"/>
<feature type="domain" description="RecX third three-helical" evidence="8">
    <location>
        <begin position="109"/>
        <end position="152"/>
    </location>
</feature>
<comment type="subcellular location">
    <subcellularLocation>
        <location evidence="1 5">Cytoplasm</location>
    </subcellularLocation>
</comment>
<dbReference type="InterPro" id="IPR053925">
    <property type="entry name" value="RecX_HTH_3rd"/>
</dbReference>
<accession>A0A1G6NS82</accession>
<evidence type="ECO:0000259" key="7">
    <source>
        <dbReference type="Pfam" id="PF02631"/>
    </source>
</evidence>
<dbReference type="AlphaFoldDB" id="A0A1G6NS82"/>
<dbReference type="Gene3D" id="1.10.10.10">
    <property type="entry name" value="Winged helix-like DNA-binding domain superfamily/Winged helix DNA-binding domain"/>
    <property type="match status" value="2"/>
</dbReference>
<evidence type="ECO:0000259" key="8">
    <source>
        <dbReference type="Pfam" id="PF21981"/>
    </source>
</evidence>
<feature type="domain" description="RecX first three-helical" evidence="9">
    <location>
        <begin position="16"/>
        <end position="54"/>
    </location>
</feature>
<dbReference type="InterPro" id="IPR003783">
    <property type="entry name" value="Regulatory_RecX"/>
</dbReference>
<dbReference type="Pfam" id="PF21982">
    <property type="entry name" value="RecX_HTH1"/>
    <property type="match status" value="1"/>
</dbReference>
<comment type="function">
    <text evidence="5">Modulates RecA activity.</text>
</comment>
<dbReference type="Pfam" id="PF02631">
    <property type="entry name" value="RecX_HTH2"/>
    <property type="match status" value="1"/>
</dbReference>
<dbReference type="InterPro" id="IPR053926">
    <property type="entry name" value="RecX_HTH_1st"/>
</dbReference>
<dbReference type="GO" id="GO:0005737">
    <property type="term" value="C:cytoplasm"/>
    <property type="evidence" value="ECO:0007669"/>
    <property type="project" value="UniProtKB-SubCell"/>
</dbReference>
<dbReference type="GO" id="GO:0006282">
    <property type="term" value="P:regulation of DNA repair"/>
    <property type="evidence" value="ECO:0007669"/>
    <property type="project" value="UniProtKB-UniRule"/>
</dbReference>
<comment type="similarity">
    <text evidence="2 5">Belongs to the RecX family.</text>
</comment>
<name>A0A1G6NS82_9MICO</name>
<keyword evidence="11" id="KW-1185">Reference proteome</keyword>
<dbReference type="InterPro" id="IPR036388">
    <property type="entry name" value="WH-like_DNA-bd_sf"/>
</dbReference>